<keyword evidence="1" id="KW-0812">Transmembrane</keyword>
<dbReference type="GO" id="GO:0043683">
    <property type="term" value="P:type IV pilus assembly"/>
    <property type="evidence" value="ECO:0007669"/>
    <property type="project" value="InterPro"/>
</dbReference>
<evidence type="ECO:0000313" key="4">
    <source>
        <dbReference type="Proteomes" id="UP000216107"/>
    </source>
</evidence>
<keyword evidence="5" id="KW-1185">Reference proteome</keyword>
<dbReference type="EMBL" id="MDUX01000008">
    <property type="protein sequence ID" value="KAF7600228.1"/>
    <property type="molecule type" value="Genomic_DNA"/>
</dbReference>
<organism evidence="3 4">
    <name type="scientific">Candidatus Dactylopiibacterium carminicum</name>
    <dbReference type="NCBI Taxonomy" id="857335"/>
    <lineage>
        <taxon>Bacteria</taxon>
        <taxon>Pseudomonadati</taxon>
        <taxon>Pseudomonadota</taxon>
        <taxon>Betaproteobacteria</taxon>
        <taxon>Rhodocyclales</taxon>
        <taxon>Rhodocyclaceae</taxon>
        <taxon>Candidatus Dactylopiibacterium</taxon>
    </lineage>
</organism>
<dbReference type="Proteomes" id="UP000216107">
    <property type="component" value="Unassembled WGS sequence"/>
</dbReference>
<gene>
    <name evidence="2" type="ORF">BGI27_04035</name>
    <name evidence="3" type="ORF">CGU29_02270</name>
</gene>
<evidence type="ECO:0008006" key="6">
    <source>
        <dbReference type="Google" id="ProtNLM"/>
    </source>
</evidence>
<dbReference type="Proteomes" id="UP000623509">
    <property type="component" value="Unassembled WGS sequence"/>
</dbReference>
<evidence type="ECO:0000313" key="3">
    <source>
        <dbReference type="EMBL" id="PAS94830.1"/>
    </source>
</evidence>
<dbReference type="NCBIfam" id="TIGR02532">
    <property type="entry name" value="IV_pilin_GFxxxE"/>
    <property type="match status" value="1"/>
</dbReference>
<dbReference type="Pfam" id="PF07963">
    <property type="entry name" value="N_methyl"/>
    <property type="match status" value="1"/>
</dbReference>
<protein>
    <recommendedName>
        <fullName evidence="6">Pilus assembly protein PilW</fullName>
    </recommendedName>
</protein>
<feature type="transmembrane region" description="Helical" evidence="1">
    <location>
        <begin position="12"/>
        <end position="33"/>
    </location>
</feature>
<accession>A0A272EYY2</accession>
<dbReference type="Pfam" id="PF16074">
    <property type="entry name" value="PilW"/>
    <property type="match status" value="1"/>
</dbReference>
<evidence type="ECO:0000256" key="1">
    <source>
        <dbReference type="SAM" id="Phobius"/>
    </source>
</evidence>
<evidence type="ECO:0000313" key="5">
    <source>
        <dbReference type="Proteomes" id="UP000623509"/>
    </source>
</evidence>
<dbReference type="RefSeq" id="WP_095523627.1">
    <property type="nucleotide sequence ID" value="NZ_MDUX01000008.1"/>
</dbReference>
<sequence>MSLPGRRQQGVTLIELMVSLVIASLLTIAVASYEGHKRTTTSVNDLNQSGNYAAWVLDNLLRSAGSGFAQTAEFAFGCQLLVAKGGETILPRAAALPAPFAGLDTTFRLAPVLIVQDGSTPTDSGSGSDLLLVMSGAAGKAEAPAYLSDYPDSASLPLKNTRAFAASDVLLLVDQETGSSGTVPCMLTQVSSSFAESGASILPLAGSYHQASIAAQSLAAYTEQTVALNLGNPGKGNPPGFAVLGVGDNSTLYTYDLLQTSSAPRQAIASGVFELHALYGLDTDDDGKIDSWRRPEGDYAYAALTAGTSAAASVITRIKAVRVGLILRTDLKEKETVSPDSLTLFSDLGSDLAYSPSLGTDNTRYRYRVQEFTVPLRNLMLLE</sequence>
<dbReference type="EMBL" id="NMRN01000004">
    <property type="protein sequence ID" value="PAS94830.1"/>
    <property type="molecule type" value="Genomic_DNA"/>
</dbReference>
<dbReference type="InterPro" id="IPR012902">
    <property type="entry name" value="N_methyl_site"/>
</dbReference>
<name>A0A272EYY2_9RHOO</name>
<keyword evidence="1" id="KW-1133">Transmembrane helix</keyword>
<dbReference type="InterPro" id="IPR032092">
    <property type="entry name" value="PilW"/>
</dbReference>
<reference evidence="2 5" key="1">
    <citation type="submission" date="2016-08" db="EMBL/GenBank/DDBJ databases">
        <title>Candidatus Dactylopiibacterium carminicum genome sequence.</title>
        <authorList>
            <person name="Ramirez-Puebla S.T."/>
            <person name="Ormeno-Orrillo E."/>
            <person name="Vera-Ponce De Leon A."/>
            <person name="Luis L."/>
            <person name="Sanchez-Flores A."/>
            <person name="Monica R."/>
            <person name="Martinez-Romero E."/>
        </authorList>
    </citation>
    <scope>NUCLEOTIDE SEQUENCE [LARGE SCALE GENOMIC DNA]</scope>
    <source>
        <strain evidence="2">END1</strain>
    </source>
</reference>
<keyword evidence="1" id="KW-0472">Membrane</keyword>
<proteinExistence type="predicted"/>
<evidence type="ECO:0000313" key="2">
    <source>
        <dbReference type="EMBL" id="KAF7600228.1"/>
    </source>
</evidence>
<dbReference type="OrthoDB" id="8533459at2"/>
<reference evidence="3 4" key="2">
    <citation type="submission" date="2017-07" db="EMBL/GenBank/DDBJ databases">
        <title>Candidatus Dactylopiibacterium carminicum, a nitrogen-fixing symbiont of the cochineal insect Dactylopius coccus and Dactylopius opuntiae (Hemiptera: Coccoidea: Dactylopiidae).</title>
        <authorList>
            <person name="Vera A."/>
        </authorList>
    </citation>
    <scope>NUCLEOTIDE SEQUENCE [LARGE SCALE GENOMIC DNA]</scope>
    <source>
        <strain evidence="3 4">NFDCM</strain>
    </source>
</reference>
<dbReference type="AlphaFoldDB" id="A0A272EYY2"/>
<dbReference type="PROSITE" id="PS00409">
    <property type="entry name" value="PROKAR_NTER_METHYL"/>
    <property type="match status" value="1"/>
</dbReference>
<comment type="caution">
    <text evidence="3">The sequence shown here is derived from an EMBL/GenBank/DDBJ whole genome shotgun (WGS) entry which is preliminary data.</text>
</comment>